<dbReference type="EMBL" id="HBIO01005738">
    <property type="protein sequence ID" value="CAE0459261.1"/>
    <property type="molecule type" value="Transcribed_RNA"/>
</dbReference>
<sequence>MATDPSSLLLKQVKIHSVSAKPELNGKVGVAQSYIPDRNRYLVTLPTPSQTVALRPENLSPATMVDKARAKVEDTVTMAQTIYKDERFREELRRAYRTVDQRLPANVNPKQVGFVLSALFLGLVYMLGITRTFMLLSLIMMGGVVAMPDVIARRDAKTIAKNFPNRWREAIEQNTGYKPTPNIANAILVAMLLVSGKVLLTSTATGRAPSSPPMNYDGVGTAGAGSASSIIPFTMEEVYKMGYDDAQGEKTFGESLPENHATMAFSSPSTTSSSSQFDYSDYDSYAPPPPPAPKSKFGFGTIMALFALGRTVKELGFVNGKFEKDLFLVNVKNLPPLKMGFLALMGYRLLSAFT</sequence>
<reference evidence="2" key="1">
    <citation type="submission" date="2021-01" db="EMBL/GenBank/DDBJ databases">
        <authorList>
            <person name="Corre E."/>
            <person name="Pelletier E."/>
            <person name="Niang G."/>
            <person name="Scheremetjew M."/>
            <person name="Finn R."/>
            <person name="Kale V."/>
            <person name="Holt S."/>
            <person name="Cochrane G."/>
            <person name="Meng A."/>
            <person name="Brown T."/>
            <person name="Cohen L."/>
        </authorList>
    </citation>
    <scope>NUCLEOTIDE SEQUENCE</scope>
    <source>
        <strain evidence="2">MM31A-1</strain>
    </source>
</reference>
<feature type="transmembrane region" description="Helical" evidence="1">
    <location>
        <begin position="112"/>
        <end position="128"/>
    </location>
</feature>
<accession>A0A7S3V5U1</accession>
<keyword evidence="1" id="KW-0812">Transmembrane</keyword>
<keyword evidence="1" id="KW-1133">Transmembrane helix</keyword>
<organism evidence="2">
    <name type="scientific">Chaetoceros debilis</name>
    <dbReference type="NCBI Taxonomy" id="122233"/>
    <lineage>
        <taxon>Eukaryota</taxon>
        <taxon>Sar</taxon>
        <taxon>Stramenopiles</taxon>
        <taxon>Ochrophyta</taxon>
        <taxon>Bacillariophyta</taxon>
        <taxon>Coscinodiscophyceae</taxon>
        <taxon>Chaetocerotophycidae</taxon>
        <taxon>Chaetocerotales</taxon>
        <taxon>Chaetocerotaceae</taxon>
        <taxon>Chaetoceros</taxon>
    </lineage>
</organism>
<evidence type="ECO:0000256" key="1">
    <source>
        <dbReference type="SAM" id="Phobius"/>
    </source>
</evidence>
<evidence type="ECO:0000313" key="2">
    <source>
        <dbReference type="EMBL" id="CAE0459261.1"/>
    </source>
</evidence>
<protein>
    <submittedName>
        <fullName evidence="2">Uncharacterized protein</fullName>
    </submittedName>
</protein>
<dbReference type="AlphaFoldDB" id="A0A7S3V5U1"/>
<proteinExistence type="predicted"/>
<keyword evidence="1" id="KW-0472">Membrane</keyword>
<name>A0A7S3V5U1_9STRA</name>
<gene>
    <name evidence="2" type="ORF">CDEB00056_LOCUS4102</name>
</gene>